<organism evidence="2 3">
    <name type="scientific">Mycolicibacterium hodleri</name>
    <dbReference type="NCBI Taxonomy" id="49897"/>
    <lineage>
        <taxon>Bacteria</taxon>
        <taxon>Bacillati</taxon>
        <taxon>Actinomycetota</taxon>
        <taxon>Actinomycetes</taxon>
        <taxon>Mycobacteriales</taxon>
        <taxon>Mycobacteriaceae</taxon>
        <taxon>Mycolicibacterium</taxon>
    </lineage>
</organism>
<evidence type="ECO:0000313" key="3">
    <source>
        <dbReference type="Proteomes" id="UP000315759"/>
    </source>
</evidence>
<feature type="region of interest" description="Disordered" evidence="1">
    <location>
        <begin position="257"/>
        <end position="304"/>
    </location>
</feature>
<gene>
    <name evidence="2" type="ORF">D8S82_13325</name>
</gene>
<reference evidence="2 3" key="1">
    <citation type="submission" date="2018-10" db="EMBL/GenBank/DDBJ databases">
        <title>Draft genome of Mycobacterium hodleri strain B.</title>
        <authorList>
            <person name="Amande T.J."/>
            <person name="Mcgenity T.J."/>
        </authorList>
    </citation>
    <scope>NUCLEOTIDE SEQUENCE [LARGE SCALE GENOMIC DNA]</scope>
    <source>
        <strain evidence="2 3">B</strain>
    </source>
</reference>
<protein>
    <recommendedName>
        <fullName evidence="4">Lipoprotein</fullName>
    </recommendedName>
</protein>
<dbReference type="EMBL" id="VIFX01000015">
    <property type="protein sequence ID" value="TQR86028.1"/>
    <property type="molecule type" value="Genomic_DNA"/>
</dbReference>
<dbReference type="PROSITE" id="PS51257">
    <property type="entry name" value="PROKAR_LIPOPROTEIN"/>
    <property type="match status" value="1"/>
</dbReference>
<dbReference type="AlphaFoldDB" id="A0A544W1A2"/>
<accession>A0A544W1A2</accession>
<comment type="caution">
    <text evidence="2">The sequence shown here is derived from an EMBL/GenBank/DDBJ whole genome shotgun (WGS) entry which is preliminary data.</text>
</comment>
<sequence length="304" mass="32740">MRSSRNRWQLIATFVTAGAVIVGCTSKTEPSPVSPTTPASAQIPNWPDSLGDFRFHWAAAPGIDLTTGPAVPLRAYLESYDLVDYTGDMSAVYPGFLRATPENGPQQTPGYPIELGSIRPEVDAKPSATAGSSAHPGLYGYAPFYVSSIEPIGDAYRAFVCTSEYSVFKRDANDESRYVSIITRSDSAPPPNADRYGIIVWRVEFTKNDSRVPPNGPAEPLEPQRGPAPAPTRDVFGPWFVTAASYTLWGNMGDAQDVGPPELQQQCADNMPDDAAARRAMYTGAHDAPPPHGDAIPGWPAEPK</sequence>
<evidence type="ECO:0008006" key="4">
    <source>
        <dbReference type="Google" id="ProtNLM"/>
    </source>
</evidence>
<proteinExistence type="predicted"/>
<dbReference type="RefSeq" id="WP_142552554.1">
    <property type="nucleotide sequence ID" value="NZ_VIFX01000015.1"/>
</dbReference>
<keyword evidence="3" id="KW-1185">Reference proteome</keyword>
<dbReference type="Proteomes" id="UP000315759">
    <property type="component" value="Unassembled WGS sequence"/>
</dbReference>
<feature type="region of interest" description="Disordered" evidence="1">
    <location>
        <begin position="210"/>
        <end position="234"/>
    </location>
</feature>
<name>A0A544W1A2_9MYCO</name>
<evidence type="ECO:0000256" key="1">
    <source>
        <dbReference type="SAM" id="MobiDB-lite"/>
    </source>
</evidence>
<evidence type="ECO:0000313" key="2">
    <source>
        <dbReference type="EMBL" id="TQR86028.1"/>
    </source>
</evidence>